<feature type="region of interest" description="Disordered" evidence="4">
    <location>
        <begin position="161"/>
        <end position="182"/>
    </location>
</feature>
<dbReference type="PANTHER" id="PTHR23253:SF9">
    <property type="entry name" value="EUKARYOTIC TRANSLATION INITIATION FACTOR 4 GAMMA 2"/>
    <property type="match status" value="1"/>
</dbReference>
<protein>
    <recommendedName>
        <fullName evidence="5">MI domain-containing protein</fullName>
    </recommendedName>
</protein>
<dbReference type="InterPro" id="IPR003891">
    <property type="entry name" value="Initiation_fac_eIF4g_MI"/>
</dbReference>
<comment type="similarity">
    <text evidence="1">Belongs to the eukaryotic initiation factor 4G family.</text>
</comment>
<dbReference type="GO" id="GO:0003743">
    <property type="term" value="F:translation initiation factor activity"/>
    <property type="evidence" value="ECO:0007669"/>
    <property type="project" value="UniProtKB-KW"/>
</dbReference>
<feature type="domain" description="MI" evidence="5">
    <location>
        <begin position="550"/>
        <end position="674"/>
    </location>
</feature>
<evidence type="ECO:0000256" key="1">
    <source>
        <dbReference type="ARBA" id="ARBA00005775"/>
    </source>
</evidence>
<dbReference type="Gene3D" id="1.25.40.180">
    <property type="match status" value="2"/>
</dbReference>
<proteinExistence type="inferred from homology"/>
<dbReference type="GO" id="GO:0016281">
    <property type="term" value="C:eukaryotic translation initiation factor 4F complex"/>
    <property type="evidence" value="ECO:0007669"/>
    <property type="project" value="TreeGrafter"/>
</dbReference>
<name>A0A1D2AG31_AUXPR</name>
<dbReference type="SUPFAM" id="SSF48371">
    <property type="entry name" value="ARM repeat"/>
    <property type="match status" value="2"/>
</dbReference>
<evidence type="ECO:0000256" key="2">
    <source>
        <dbReference type="ARBA" id="ARBA00022540"/>
    </source>
</evidence>
<dbReference type="PROSITE" id="PS51366">
    <property type="entry name" value="MI"/>
    <property type="match status" value="1"/>
</dbReference>
<keyword evidence="3" id="KW-0648">Protein biosynthesis</keyword>
<evidence type="ECO:0000256" key="4">
    <source>
        <dbReference type="SAM" id="MobiDB-lite"/>
    </source>
</evidence>
<reference evidence="6" key="1">
    <citation type="submission" date="2015-08" db="EMBL/GenBank/DDBJ databases">
        <authorList>
            <person name="Babu N.S."/>
            <person name="Beckwith C.J."/>
            <person name="Beseler K.G."/>
            <person name="Brison A."/>
            <person name="Carone J.V."/>
            <person name="Caskin T.P."/>
            <person name="Diamond M."/>
            <person name="Durham M.E."/>
            <person name="Foxe J.M."/>
            <person name="Go M."/>
            <person name="Henderson B.A."/>
            <person name="Jones I.B."/>
            <person name="McGettigan J.A."/>
            <person name="Micheletti S.J."/>
            <person name="Nasrallah M.E."/>
            <person name="Ortiz D."/>
            <person name="Piller C.R."/>
            <person name="Privatt S.R."/>
            <person name="Schneider S.L."/>
            <person name="Sharp S."/>
            <person name="Smith T.C."/>
            <person name="Stanton J.D."/>
            <person name="Ullery H.E."/>
            <person name="Wilson R.J."/>
            <person name="Serrano M.G."/>
            <person name="Buck G."/>
            <person name="Lee V."/>
            <person name="Wang Y."/>
            <person name="Carvalho R."/>
            <person name="Voegtly L."/>
            <person name="Shi R."/>
            <person name="Duckworth R."/>
            <person name="Johnson A."/>
            <person name="Loviza R."/>
            <person name="Walstead R."/>
            <person name="Shah Z."/>
            <person name="Kiflezghi M."/>
            <person name="Wade K."/>
            <person name="Ball S.L."/>
            <person name="Bradley K.W."/>
            <person name="Asai D.J."/>
            <person name="Bowman C.A."/>
            <person name="Russell D.A."/>
            <person name="Pope W.H."/>
            <person name="Jacobs-Sera D."/>
            <person name="Hendrix R.W."/>
            <person name="Hatfull G.F."/>
        </authorList>
    </citation>
    <scope>NUCLEOTIDE SEQUENCE</scope>
</reference>
<gene>
    <name evidence="6" type="ORF">g.61770</name>
</gene>
<dbReference type="InterPro" id="IPR003890">
    <property type="entry name" value="MIF4G-like_typ-3"/>
</dbReference>
<organism evidence="6">
    <name type="scientific">Auxenochlorella protothecoides</name>
    <name type="common">Green microalga</name>
    <name type="synonym">Chlorella protothecoides</name>
    <dbReference type="NCBI Taxonomy" id="3075"/>
    <lineage>
        <taxon>Eukaryota</taxon>
        <taxon>Viridiplantae</taxon>
        <taxon>Chlorophyta</taxon>
        <taxon>core chlorophytes</taxon>
        <taxon>Trebouxiophyceae</taxon>
        <taxon>Chlorellales</taxon>
        <taxon>Chlorellaceae</taxon>
        <taxon>Auxenochlorella</taxon>
    </lineage>
</organism>
<evidence type="ECO:0000256" key="3">
    <source>
        <dbReference type="ARBA" id="ARBA00022917"/>
    </source>
</evidence>
<evidence type="ECO:0000259" key="5">
    <source>
        <dbReference type="PROSITE" id="PS51366"/>
    </source>
</evidence>
<dbReference type="GO" id="GO:0003729">
    <property type="term" value="F:mRNA binding"/>
    <property type="evidence" value="ECO:0007669"/>
    <property type="project" value="TreeGrafter"/>
</dbReference>
<evidence type="ECO:0000313" key="6">
    <source>
        <dbReference type="EMBL" id="JAT78152.1"/>
    </source>
</evidence>
<keyword evidence="2" id="KW-0396">Initiation factor</keyword>
<dbReference type="AlphaFoldDB" id="A0A1D2AG31"/>
<dbReference type="PANTHER" id="PTHR23253">
    <property type="entry name" value="EUKARYOTIC TRANSLATION INITIATION FACTOR 4 GAMMA"/>
    <property type="match status" value="1"/>
</dbReference>
<accession>A0A1D2AG31</accession>
<dbReference type="EMBL" id="GDKF01000470">
    <property type="protein sequence ID" value="JAT78152.1"/>
    <property type="molecule type" value="Transcribed_RNA"/>
</dbReference>
<sequence length="743" mass="77471">SHSPIHPLHHTWALRAAMATQGGDTISLRPLSLRPGGGTNPFAGFAKGAGVGLKLNTFHVPSVAEKRKPRGEVITYSRDFLMTFASQFTEPPSELRSSALDIVLDPSDPTRLAQQQLLQRVAADSADERDWRAHGAFTPAPAGDGAAAGAAASAGASAASAPYGAAQPSHAPGPADPHAPKIQRASDLGRTAWSAGGSGAEGTAQTMRTVKGILNKLTPEKFERLLGQFIPLISNYEVLQATIIQVFESAVHQPTFVAMYADLCRELDAVLPEFNEPDTGRPTNFKKMLANTCQEEYESTESARAVAAKASGPEREAEERLAKQRLLGNIRLIAELFKKGMVNDRIMLLILMDLLGTGEAGPDPPAESIEAVCELLSTAGAALEAGAKSRPRLDAAFATLSKLANARGYPSRIRFVIRDVIELRTQHWVPRREAFTAKKLEDVRAEAAAELGLDVNIPGLDGTGAGGALGALTSLAPKRPEELELFPAFRSDDAGWAAAARGAGGAAGEGRFSAFLGEYVAVQSGGAGAETKPAAAAAGAVRTPIDVTPERRESLAKSIFTDFLADGNFGEALAAAQDLAVPGFMRRLAEIGLARAYDARTEEEWRAVVDLLVRLGAAGQVPGADLGAAVAGLAPRLEDDAMDFRFAPAVLGTLLGRAAAGKQLGLDALAAAAGAVESAAPRRGLVAATLCALRDEAGAERLVPAVAEAGLDLAALLASDPEFDGELLEPAAFLAAQGLDGLL</sequence>
<dbReference type="InterPro" id="IPR016024">
    <property type="entry name" value="ARM-type_fold"/>
</dbReference>
<dbReference type="Pfam" id="PF02854">
    <property type="entry name" value="MIF4G"/>
    <property type="match status" value="1"/>
</dbReference>
<feature type="non-terminal residue" evidence="6">
    <location>
        <position position="1"/>
    </location>
</feature>
<dbReference type="SMART" id="SM00543">
    <property type="entry name" value="MIF4G"/>
    <property type="match status" value="1"/>
</dbReference>